<dbReference type="AlphaFoldDB" id="A0A090R197"/>
<evidence type="ECO:0000313" key="1">
    <source>
        <dbReference type="EMBL" id="GAL07879.1"/>
    </source>
</evidence>
<dbReference type="Proteomes" id="UP000029227">
    <property type="component" value="Unassembled WGS sequence"/>
</dbReference>
<reference evidence="1 2" key="1">
    <citation type="journal article" date="2014" name="Genome Announc.">
        <title>Draft Genome Sequences of Two Vibrionaceae Species, Vibrio ponticus C121 and Photobacterium aphoticum C119, Isolated as Coral Reef Microbiota.</title>
        <authorList>
            <person name="Al-saari N."/>
            <person name="Meirelles P.M."/>
            <person name="Mino S."/>
            <person name="Suda W."/>
            <person name="Oshima K."/>
            <person name="Hattori M."/>
            <person name="Ohkuma M."/>
            <person name="Thompson F.L."/>
            <person name="Gomez-Gil B."/>
            <person name="Sawabe T."/>
            <person name="Sawabe T."/>
        </authorList>
    </citation>
    <scope>NUCLEOTIDE SEQUENCE [LARGE SCALE GENOMIC DNA]</scope>
    <source>
        <strain evidence="1 2">JCM 19237</strain>
    </source>
</reference>
<evidence type="ECO:0000313" key="2">
    <source>
        <dbReference type="Proteomes" id="UP000029227"/>
    </source>
</evidence>
<dbReference type="STRING" id="754436.JCM19237_259"/>
<name>A0A090R197_9GAMM</name>
<sequence length="85" mass="9453">MAEGQKAGAPDIDIEIPLGKYHGMKLEVKTESGTVQANQKEKIEALNKLGYLSVVGKGFDACWDLITRYFALPLFDNITSICYRE</sequence>
<protein>
    <submittedName>
        <fullName evidence="1">Uncharacterized protein</fullName>
    </submittedName>
</protein>
<dbReference type="Gene3D" id="3.40.1350.10">
    <property type="match status" value="1"/>
</dbReference>
<dbReference type="InterPro" id="IPR011856">
    <property type="entry name" value="tRNA_endonuc-like_dom_sf"/>
</dbReference>
<organism evidence="1 2">
    <name type="scientific">Photobacterium aphoticum</name>
    <dbReference type="NCBI Taxonomy" id="754436"/>
    <lineage>
        <taxon>Bacteria</taxon>
        <taxon>Pseudomonadati</taxon>
        <taxon>Pseudomonadota</taxon>
        <taxon>Gammaproteobacteria</taxon>
        <taxon>Vibrionales</taxon>
        <taxon>Vibrionaceae</taxon>
        <taxon>Photobacterium</taxon>
    </lineage>
</organism>
<dbReference type="EMBL" id="BBMN01000020">
    <property type="protein sequence ID" value="GAL07879.1"/>
    <property type="molecule type" value="Genomic_DNA"/>
</dbReference>
<accession>A0A090R197</accession>
<comment type="caution">
    <text evidence="1">The sequence shown here is derived from an EMBL/GenBank/DDBJ whole genome shotgun (WGS) entry which is preliminary data.</text>
</comment>
<dbReference type="GO" id="GO:0003676">
    <property type="term" value="F:nucleic acid binding"/>
    <property type="evidence" value="ECO:0007669"/>
    <property type="project" value="InterPro"/>
</dbReference>
<proteinExistence type="predicted"/>
<gene>
    <name evidence="1" type="ORF">JCM19237_259</name>
</gene>